<feature type="compositionally biased region" description="Low complexity" evidence="1">
    <location>
        <begin position="332"/>
        <end position="341"/>
    </location>
</feature>
<feature type="compositionally biased region" description="Polar residues" evidence="1">
    <location>
        <begin position="399"/>
        <end position="420"/>
    </location>
</feature>
<evidence type="ECO:0000313" key="2">
    <source>
        <dbReference type="EMBL" id="UNI18864.1"/>
    </source>
</evidence>
<dbReference type="GeneID" id="72067054"/>
<feature type="compositionally biased region" description="Basic residues" evidence="1">
    <location>
        <begin position="274"/>
        <end position="287"/>
    </location>
</feature>
<dbReference type="AlphaFoldDB" id="A0A9Q8QDQ2"/>
<sequence length="496" mass="52346">MPASPSAASPHSSSRHNPPSSITSSSRPANPSDHRRDSFPFSFTRPFRANPSSTSLVPSTAEGRPIPVDDSTAENRTSALREINSHYPSRHRYAKSTGAQSSTYSEPVIVRSYHPPAPSRPAASTRSGGIFQGGAVSGSDAGRTGSGLGRGLPFASKVASAGNGMLSTMARARTKRSPGDVHRETRLPPVEAFSFKSFMANLESQTGSTADINADLDRIAEICARSRYSLSNQYEVHYAPHGSGTAFLAASQQNQEPPGPTLQVVSSDDERNMGRQRKRRQAGRRNSRAMGTLETIMSSSRSSDEDKTKKKSASELAEEVRGRAVRKESEHSSPSASSQGSSDGGDARDGEAPSKHHARRPSGSLALIDGSKQNVTTTTDGSNARTSASGLLSELALPQASTSQLELRTASEQQPQTAPTSKHKTSPAPPTEGHAPLAKGSMSSTQVEGTGSGIMAALSGWMAWGQTGKQEGRAEGSLRHLLKTTDFKNKGANKAA</sequence>
<name>A0A9Q8QDQ2_9HYPO</name>
<proteinExistence type="predicted"/>
<feature type="compositionally biased region" description="Polar residues" evidence="1">
    <location>
        <begin position="371"/>
        <end position="390"/>
    </location>
</feature>
<feature type="region of interest" description="Disordered" evidence="1">
    <location>
        <begin position="1"/>
        <end position="148"/>
    </location>
</feature>
<evidence type="ECO:0000256" key="1">
    <source>
        <dbReference type="SAM" id="MobiDB-lite"/>
    </source>
</evidence>
<evidence type="ECO:0000313" key="3">
    <source>
        <dbReference type="Proteomes" id="UP000829364"/>
    </source>
</evidence>
<feature type="region of interest" description="Disordered" evidence="1">
    <location>
        <begin position="471"/>
        <end position="496"/>
    </location>
</feature>
<reference evidence="2" key="1">
    <citation type="submission" date="2021-11" db="EMBL/GenBank/DDBJ databases">
        <title>Purpureocillium_takamizusanense_genome.</title>
        <authorList>
            <person name="Nguyen N.-H."/>
        </authorList>
    </citation>
    <scope>NUCLEOTIDE SEQUENCE</scope>
    <source>
        <strain evidence="2">PT3</strain>
    </source>
</reference>
<dbReference type="KEGG" id="ptkz:JDV02_005104"/>
<dbReference type="RefSeq" id="XP_047842345.1">
    <property type="nucleotide sequence ID" value="XM_047986364.1"/>
</dbReference>
<dbReference type="Proteomes" id="UP000829364">
    <property type="component" value="Chromosome 4"/>
</dbReference>
<protein>
    <submittedName>
        <fullName evidence="2">Uncharacterized protein</fullName>
    </submittedName>
</protein>
<gene>
    <name evidence="2" type="ORF">JDV02_005104</name>
</gene>
<keyword evidence="3" id="KW-1185">Reference proteome</keyword>
<dbReference type="EMBL" id="CP086357">
    <property type="protein sequence ID" value="UNI18864.1"/>
    <property type="molecule type" value="Genomic_DNA"/>
</dbReference>
<feature type="compositionally biased region" description="Basic and acidic residues" evidence="1">
    <location>
        <begin position="318"/>
        <end position="331"/>
    </location>
</feature>
<accession>A0A9Q8QDQ2</accession>
<feature type="compositionally biased region" description="Low complexity" evidence="1">
    <location>
        <begin position="1"/>
        <end position="31"/>
    </location>
</feature>
<organism evidence="2 3">
    <name type="scientific">Purpureocillium takamizusanense</name>
    <dbReference type="NCBI Taxonomy" id="2060973"/>
    <lineage>
        <taxon>Eukaryota</taxon>
        <taxon>Fungi</taxon>
        <taxon>Dikarya</taxon>
        <taxon>Ascomycota</taxon>
        <taxon>Pezizomycotina</taxon>
        <taxon>Sordariomycetes</taxon>
        <taxon>Hypocreomycetidae</taxon>
        <taxon>Hypocreales</taxon>
        <taxon>Ophiocordycipitaceae</taxon>
        <taxon>Purpureocillium</taxon>
    </lineage>
</organism>
<feature type="compositionally biased region" description="Basic and acidic residues" evidence="1">
    <location>
        <begin position="345"/>
        <end position="354"/>
    </location>
</feature>
<dbReference type="OrthoDB" id="5339332at2759"/>
<feature type="compositionally biased region" description="Basic and acidic residues" evidence="1">
    <location>
        <begin position="471"/>
        <end position="489"/>
    </location>
</feature>
<feature type="region of interest" description="Disordered" evidence="1">
    <location>
        <begin position="252"/>
        <end position="451"/>
    </location>
</feature>